<keyword evidence="3" id="KW-1185">Reference proteome</keyword>
<comment type="caution">
    <text evidence="2">The sequence shown here is derived from an EMBL/GenBank/DDBJ whole genome shotgun (WGS) entry which is preliminary data.</text>
</comment>
<proteinExistence type="predicted"/>
<dbReference type="InterPro" id="IPR033558">
    <property type="entry name" value="IFT25"/>
</dbReference>
<evidence type="ECO:0000259" key="1">
    <source>
        <dbReference type="Pfam" id="PF00754"/>
    </source>
</evidence>
<accession>A0AAD2D726</accession>
<dbReference type="PANTHER" id="PTHR33906:SF1">
    <property type="entry name" value="INTRAFLAGELLAR TRANSPORT PROTEIN 25 HOMOLOG"/>
    <property type="match status" value="1"/>
</dbReference>
<sequence>MSEVISATSFDQRFSSQNIFENDMSTFWMTTGLYPQELVIDLKAPHNLNELKLKSMRVKNIKIEACTDNSGSEFFEVGKKEMDNNSDSMQTEKISLTGANGIILLKIIIQEGHDDFASIHYADLI</sequence>
<dbReference type="SUPFAM" id="SSF49785">
    <property type="entry name" value="Galactose-binding domain-like"/>
    <property type="match status" value="1"/>
</dbReference>
<dbReference type="InterPro" id="IPR000421">
    <property type="entry name" value="FA58C"/>
</dbReference>
<gene>
    <name evidence="2" type="ORF">ECRASSUSDP1_LOCUS23344</name>
</gene>
<name>A0AAD2D726_EUPCR</name>
<dbReference type="Proteomes" id="UP001295684">
    <property type="component" value="Unassembled WGS sequence"/>
</dbReference>
<dbReference type="GO" id="GO:0005929">
    <property type="term" value="C:cilium"/>
    <property type="evidence" value="ECO:0007669"/>
    <property type="project" value="TreeGrafter"/>
</dbReference>
<dbReference type="Gene3D" id="2.60.120.260">
    <property type="entry name" value="Galactose-binding domain-like"/>
    <property type="match status" value="1"/>
</dbReference>
<evidence type="ECO:0000313" key="2">
    <source>
        <dbReference type="EMBL" id="CAI2381878.1"/>
    </source>
</evidence>
<dbReference type="AlphaFoldDB" id="A0AAD2D726"/>
<dbReference type="Pfam" id="PF00754">
    <property type="entry name" value="F5_F8_type_C"/>
    <property type="match status" value="1"/>
</dbReference>
<evidence type="ECO:0000313" key="3">
    <source>
        <dbReference type="Proteomes" id="UP001295684"/>
    </source>
</evidence>
<dbReference type="GO" id="GO:0042073">
    <property type="term" value="P:intraciliary transport"/>
    <property type="evidence" value="ECO:0007669"/>
    <property type="project" value="InterPro"/>
</dbReference>
<dbReference type="GO" id="GO:0030992">
    <property type="term" value="C:intraciliary transport particle B"/>
    <property type="evidence" value="ECO:0007669"/>
    <property type="project" value="InterPro"/>
</dbReference>
<dbReference type="InterPro" id="IPR008979">
    <property type="entry name" value="Galactose-bd-like_sf"/>
</dbReference>
<dbReference type="PANTHER" id="PTHR33906">
    <property type="entry name" value="INTRAFLAGELLAR TRANSPORT PROTEIN 25 HOMOLOG"/>
    <property type="match status" value="1"/>
</dbReference>
<reference evidence="2" key="1">
    <citation type="submission" date="2023-07" db="EMBL/GenBank/DDBJ databases">
        <authorList>
            <consortium name="AG Swart"/>
            <person name="Singh M."/>
            <person name="Singh A."/>
            <person name="Seah K."/>
            <person name="Emmerich C."/>
        </authorList>
    </citation>
    <scope>NUCLEOTIDE SEQUENCE</scope>
    <source>
        <strain evidence="2">DP1</strain>
    </source>
</reference>
<dbReference type="EMBL" id="CAMPGE010024009">
    <property type="protein sequence ID" value="CAI2381878.1"/>
    <property type="molecule type" value="Genomic_DNA"/>
</dbReference>
<feature type="domain" description="F5/8 type C" evidence="1">
    <location>
        <begin position="5"/>
        <end position="117"/>
    </location>
</feature>
<organism evidence="2 3">
    <name type="scientific">Euplotes crassus</name>
    <dbReference type="NCBI Taxonomy" id="5936"/>
    <lineage>
        <taxon>Eukaryota</taxon>
        <taxon>Sar</taxon>
        <taxon>Alveolata</taxon>
        <taxon>Ciliophora</taxon>
        <taxon>Intramacronucleata</taxon>
        <taxon>Spirotrichea</taxon>
        <taxon>Hypotrichia</taxon>
        <taxon>Euplotida</taxon>
        <taxon>Euplotidae</taxon>
        <taxon>Moneuplotes</taxon>
    </lineage>
</organism>
<protein>
    <recommendedName>
        <fullName evidence="1">F5/8 type C domain-containing protein</fullName>
    </recommendedName>
</protein>